<comment type="similarity">
    <text evidence="1">Belongs to the sigma-70 factor family. ECF subfamily.</text>
</comment>
<dbReference type="NCBIfam" id="TIGR02937">
    <property type="entry name" value="sigma70-ECF"/>
    <property type="match status" value="1"/>
</dbReference>
<evidence type="ECO:0000256" key="6">
    <source>
        <dbReference type="SAM" id="MobiDB-lite"/>
    </source>
</evidence>
<evidence type="ECO:0000259" key="7">
    <source>
        <dbReference type="Pfam" id="PF04542"/>
    </source>
</evidence>
<feature type="compositionally biased region" description="Low complexity" evidence="6">
    <location>
        <begin position="1"/>
        <end position="22"/>
    </location>
</feature>
<dbReference type="InterPro" id="IPR036388">
    <property type="entry name" value="WH-like_DNA-bd_sf"/>
</dbReference>
<proteinExistence type="inferred from homology"/>
<dbReference type="Pfam" id="PF08281">
    <property type="entry name" value="Sigma70_r4_2"/>
    <property type="match status" value="1"/>
</dbReference>
<organism evidence="9 10">
    <name type="scientific">Microbulbifer salipaludis</name>
    <dbReference type="NCBI Taxonomy" id="187980"/>
    <lineage>
        <taxon>Bacteria</taxon>
        <taxon>Pseudomonadati</taxon>
        <taxon>Pseudomonadota</taxon>
        <taxon>Gammaproteobacteria</taxon>
        <taxon>Cellvibrionales</taxon>
        <taxon>Microbulbiferaceae</taxon>
        <taxon>Microbulbifer</taxon>
    </lineage>
</organism>
<feature type="domain" description="RNA polymerase sigma-70 region 2" evidence="7">
    <location>
        <begin position="44"/>
        <end position="109"/>
    </location>
</feature>
<comment type="caution">
    <text evidence="9">The sequence shown here is derived from an EMBL/GenBank/DDBJ whole genome shotgun (WGS) entry which is preliminary data.</text>
</comment>
<evidence type="ECO:0000313" key="10">
    <source>
        <dbReference type="Proteomes" id="UP000664293"/>
    </source>
</evidence>
<keyword evidence="3" id="KW-0731">Sigma factor</keyword>
<dbReference type="EMBL" id="JAEKJR010000002">
    <property type="protein sequence ID" value="MBN8431628.1"/>
    <property type="molecule type" value="Genomic_DNA"/>
</dbReference>
<dbReference type="PANTHER" id="PTHR43133:SF8">
    <property type="entry name" value="RNA POLYMERASE SIGMA FACTOR HI_1459-RELATED"/>
    <property type="match status" value="1"/>
</dbReference>
<dbReference type="InterPro" id="IPR039425">
    <property type="entry name" value="RNA_pol_sigma-70-like"/>
</dbReference>
<dbReference type="InterPro" id="IPR013324">
    <property type="entry name" value="RNA_pol_sigma_r3/r4-like"/>
</dbReference>
<dbReference type="NCBIfam" id="TIGR02943">
    <property type="entry name" value="Sig70_famx1"/>
    <property type="match status" value="1"/>
</dbReference>
<dbReference type="Gene3D" id="1.10.10.10">
    <property type="entry name" value="Winged helix-like DNA-binding domain superfamily/Winged helix DNA-binding domain"/>
    <property type="match status" value="1"/>
</dbReference>
<protein>
    <submittedName>
        <fullName evidence="9">RNA polymerase factor sigma-70</fullName>
    </submittedName>
</protein>
<evidence type="ECO:0000256" key="2">
    <source>
        <dbReference type="ARBA" id="ARBA00023015"/>
    </source>
</evidence>
<dbReference type="SUPFAM" id="SSF88946">
    <property type="entry name" value="Sigma2 domain of RNA polymerase sigma factors"/>
    <property type="match status" value="1"/>
</dbReference>
<keyword evidence="4" id="KW-0238">DNA-binding</keyword>
<keyword evidence="5" id="KW-0804">Transcription</keyword>
<sequence length="241" mass="26922">MPDNSSVPGSSAPGSSAPDRSANSAGRVAQAADAQSLTDPQFLEALRNQMIRFATLQLRDEHQAEDAVQEALAGALKNADSFARQSALRTWVFSILKYKIADILRYRQRVIATSELGDTEQQDQAMMDGLFNANGHWHRAERPSSWSGPQGGVQSDHFWRVFDACLNGLPEKQARVFMMREFIELESHEICNQLELSTSNLHVLLYRARLRLRACLENSWFQAPASGKESDTGLTKEGERQ</sequence>
<evidence type="ECO:0000256" key="4">
    <source>
        <dbReference type="ARBA" id="ARBA00023125"/>
    </source>
</evidence>
<dbReference type="NCBIfam" id="NF009196">
    <property type="entry name" value="PRK12544.1"/>
    <property type="match status" value="1"/>
</dbReference>
<dbReference type="RefSeq" id="WP_207002485.1">
    <property type="nucleotide sequence ID" value="NZ_JAEKJR010000002.1"/>
</dbReference>
<name>A0ABS3E8I5_9GAMM</name>
<keyword evidence="10" id="KW-1185">Reference proteome</keyword>
<feature type="region of interest" description="Disordered" evidence="6">
    <location>
        <begin position="1"/>
        <end position="33"/>
    </location>
</feature>
<dbReference type="InterPro" id="IPR013325">
    <property type="entry name" value="RNA_pol_sigma_r2"/>
</dbReference>
<evidence type="ECO:0000313" key="9">
    <source>
        <dbReference type="EMBL" id="MBN8431628.1"/>
    </source>
</evidence>
<evidence type="ECO:0000256" key="3">
    <source>
        <dbReference type="ARBA" id="ARBA00023082"/>
    </source>
</evidence>
<dbReference type="PANTHER" id="PTHR43133">
    <property type="entry name" value="RNA POLYMERASE ECF-TYPE SIGMA FACTO"/>
    <property type="match status" value="1"/>
</dbReference>
<dbReference type="Proteomes" id="UP000664293">
    <property type="component" value="Unassembled WGS sequence"/>
</dbReference>
<accession>A0ABS3E8I5</accession>
<keyword evidence="2" id="KW-0805">Transcription regulation</keyword>
<dbReference type="Gene3D" id="1.10.1740.10">
    <property type="match status" value="1"/>
</dbReference>
<dbReference type="InterPro" id="IPR014284">
    <property type="entry name" value="RNA_pol_sigma-70_dom"/>
</dbReference>
<feature type="domain" description="RNA polymerase sigma factor 70 region 4 type 2" evidence="8">
    <location>
        <begin position="162"/>
        <end position="212"/>
    </location>
</feature>
<dbReference type="InterPro" id="IPR014289">
    <property type="entry name" value="RNA_pol_sigma-24-rel"/>
</dbReference>
<evidence type="ECO:0000256" key="5">
    <source>
        <dbReference type="ARBA" id="ARBA00023163"/>
    </source>
</evidence>
<dbReference type="SUPFAM" id="SSF88659">
    <property type="entry name" value="Sigma3 and sigma4 domains of RNA polymerase sigma factors"/>
    <property type="match status" value="1"/>
</dbReference>
<evidence type="ECO:0000259" key="8">
    <source>
        <dbReference type="Pfam" id="PF08281"/>
    </source>
</evidence>
<evidence type="ECO:0000256" key="1">
    <source>
        <dbReference type="ARBA" id="ARBA00010641"/>
    </source>
</evidence>
<reference evidence="9 10" key="1">
    <citation type="submission" date="2020-12" db="EMBL/GenBank/DDBJ databases">
        <title>Oil enriched cultivation method for isolating marine PHA-producing bacteria.</title>
        <authorList>
            <person name="Zheng W."/>
            <person name="Yu S."/>
            <person name="Huang Y."/>
        </authorList>
    </citation>
    <scope>NUCLEOTIDE SEQUENCE [LARGE SCALE GENOMIC DNA]</scope>
    <source>
        <strain evidence="9 10">SN0-2</strain>
    </source>
</reference>
<dbReference type="Pfam" id="PF04542">
    <property type="entry name" value="Sigma70_r2"/>
    <property type="match status" value="1"/>
</dbReference>
<dbReference type="InterPro" id="IPR007627">
    <property type="entry name" value="RNA_pol_sigma70_r2"/>
</dbReference>
<gene>
    <name evidence="9" type="ORF">JF535_12270</name>
</gene>
<dbReference type="InterPro" id="IPR013249">
    <property type="entry name" value="RNA_pol_sigma70_r4_t2"/>
</dbReference>